<protein>
    <submittedName>
        <fullName evidence="1">Uncharacterized protein</fullName>
    </submittedName>
</protein>
<reference evidence="1" key="1">
    <citation type="submission" date="2022-11" db="EMBL/GenBank/DDBJ databases">
        <authorList>
            <person name="Hyden B.L."/>
            <person name="Feng K."/>
            <person name="Yates T."/>
            <person name="Jawdy S."/>
            <person name="Smart L.B."/>
            <person name="Muchero W."/>
        </authorList>
    </citation>
    <scope>NUCLEOTIDE SEQUENCE</scope>
    <source>
        <tissue evidence="1">Shoot tip</tissue>
    </source>
</reference>
<feature type="non-terminal residue" evidence="1">
    <location>
        <position position="24"/>
    </location>
</feature>
<organism evidence="1 2">
    <name type="scientific">Salix purpurea</name>
    <name type="common">Purple osier willow</name>
    <dbReference type="NCBI Taxonomy" id="77065"/>
    <lineage>
        <taxon>Eukaryota</taxon>
        <taxon>Viridiplantae</taxon>
        <taxon>Streptophyta</taxon>
        <taxon>Embryophyta</taxon>
        <taxon>Tracheophyta</taxon>
        <taxon>Spermatophyta</taxon>
        <taxon>Magnoliopsida</taxon>
        <taxon>eudicotyledons</taxon>
        <taxon>Gunneridae</taxon>
        <taxon>Pentapetalae</taxon>
        <taxon>rosids</taxon>
        <taxon>fabids</taxon>
        <taxon>Malpighiales</taxon>
        <taxon>Salicaceae</taxon>
        <taxon>Saliceae</taxon>
        <taxon>Salix</taxon>
    </lineage>
</organism>
<sequence length="24" mass="2968">MRVFVLALESEAFYLFIFIFLELR</sequence>
<dbReference type="AlphaFoldDB" id="A0A9Q0YXF3"/>
<name>A0A9Q0YXF3_SALPP</name>
<accession>A0A9Q0YXF3</accession>
<dbReference type="Proteomes" id="UP001151532">
    <property type="component" value="Chromosome 1"/>
</dbReference>
<gene>
    <name evidence="1" type="ORF">OIU79_009481</name>
</gene>
<reference evidence="1" key="2">
    <citation type="journal article" date="2023" name="Int. J. Mol. Sci.">
        <title>De Novo Assembly and Annotation of 11 Diverse Shrub Willow (Salix) Genomes Reveals Novel Gene Organization in Sex-Linked Regions.</title>
        <authorList>
            <person name="Hyden B."/>
            <person name="Feng K."/>
            <person name="Yates T.B."/>
            <person name="Jawdy S."/>
            <person name="Cereghino C."/>
            <person name="Smart L.B."/>
            <person name="Muchero W."/>
        </authorList>
    </citation>
    <scope>NUCLEOTIDE SEQUENCE</scope>
    <source>
        <tissue evidence="1">Shoot tip</tissue>
    </source>
</reference>
<dbReference type="EMBL" id="JAPFFK010000015">
    <property type="protein sequence ID" value="KAJ6713502.1"/>
    <property type="molecule type" value="Genomic_DNA"/>
</dbReference>
<evidence type="ECO:0000313" key="2">
    <source>
        <dbReference type="Proteomes" id="UP001151532"/>
    </source>
</evidence>
<comment type="caution">
    <text evidence="1">The sequence shown here is derived from an EMBL/GenBank/DDBJ whole genome shotgun (WGS) entry which is preliminary data.</text>
</comment>
<keyword evidence="2" id="KW-1185">Reference proteome</keyword>
<evidence type="ECO:0000313" key="1">
    <source>
        <dbReference type="EMBL" id="KAJ6713502.1"/>
    </source>
</evidence>
<proteinExistence type="predicted"/>